<dbReference type="NCBIfam" id="TIGR01509">
    <property type="entry name" value="HAD-SF-IA-v3"/>
    <property type="match status" value="1"/>
</dbReference>
<dbReference type="InterPro" id="IPR023198">
    <property type="entry name" value="PGP-like_dom2"/>
</dbReference>
<dbReference type="Gene3D" id="3.40.50.1000">
    <property type="entry name" value="HAD superfamily/HAD-like"/>
    <property type="match status" value="1"/>
</dbReference>
<gene>
    <name evidence="1" type="ORF">A3B86_01965</name>
</gene>
<dbReference type="PANTHER" id="PTHR43611">
    <property type="entry name" value="ALPHA-D-GLUCOSE 1-PHOSPHATE PHOSPHATASE"/>
    <property type="match status" value="1"/>
</dbReference>
<dbReference type="Gene3D" id="1.10.150.240">
    <property type="entry name" value="Putative phosphatase, domain 2"/>
    <property type="match status" value="1"/>
</dbReference>
<dbReference type="Proteomes" id="UP000176834">
    <property type="component" value="Unassembled WGS sequence"/>
</dbReference>
<dbReference type="EMBL" id="MGJN01000009">
    <property type="protein sequence ID" value="OGN07153.1"/>
    <property type="molecule type" value="Genomic_DNA"/>
</dbReference>
<evidence type="ECO:0000313" key="1">
    <source>
        <dbReference type="EMBL" id="OGN07153.1"/>
    </source>
</evidence>
<sequence>MFDFGNVLGIFDTPRWYRFINKYRGNCLEPHEIFSGAIAHLVKDFDLGRINETEFYSQIRLAYRMSIPNQGDFFEEFGSNFVIDDEMFKIVKDLKQRGLATVLISNLNPFHDKCVTERHPEVFESFNYLMISSREGVAKPDSEAWIRPIEQLGLKPEECVFVDDSRKNIEVACGLGIKGWHYNVTDIIFCQNGRLEEERLKFKNFLTLLGNLSIFFDKNKSH</sequence>
<dbReference type="PANTHER" id="PTHR43611:SF3">
    <property type="entry name" value="FLAVIN MONONUCLEOTIDE HYDROLASE 1, CHLOROPLATIC"/>
    <property type="match status" value="1"/>
</dbReference>
<accession>A0A1F8F203</accession>
<dbReference type="InterPro" id="IPR023214">
    <property type="entry name" value="HAD_sf"/>
</dbReference>
<dbReference type="Pfam" id="PF00702">
    <property type="entry name" value="Hydrolase"/>
    <property type="match status" value="1"/>
</dbReference>
<dbReference type="CDD" id="cd02603">
    <property type="entry name" value="HAD_sEH-N_like"/>
    <property type="match status" value="1"/>
</dbReference>
<reference evidence="1 2" key="1">
    <citation type="journal article" date="2016" name="Nat. Commun.">
        <title>Thousands of microbial genomes shed light on interconnected biogeochemical processes in an aquifer system.</title>
        <authorList>
            <person name="Anantharaman K."/>
            <person name="Brown C.T."/>
            <person name="Hug L.A."/>
            <person name="Sharon I."/>
            <person name="Castelle C.J."/>
            <person name="Probst A.J."/>
            <person name="Thomas B.C."/>
            <person name="Singh A."/>
            <person name="Wilkins M.J."/>
            <person name="Karaoz U."/>
            <person name="Brodie E.L."/>
            <person name="Williams K.H."/>
            <person name="Hubbard S.S."/>
            <person name="Banfield J.F."/>
        </authorList>
    </citation>
    <scope>NUCLEOTIDE SEQUENCE [LARGE SCALE GENOMIC DNA]</scope>
</reference>
<dbReference type="InterPro" id="IPR006439">
    <property type="entry name" value="HAD-SF_hydro_IA"/>
</dbReference>
<dbReference type="AlphaFoldDB" id="A0A1F8F203"/>
<dbReference type="PRINTS" id="PR00413">
    <property type="entry name" value="HADHALOGNASE"/>
</dbReference>
<evidence type="ECO:0000313" key="2">
    <source>
        <dbReference type="Proteomes" id="UP000176834"/>
    </source>
</evidence>
<dbReference type="InterPro" id="IPR036412">
    <property type="entry name" value="HAD-like_sf"/>
</dbReference>
<proteinExistence type="predicted"/>
<comment type="caution">
    <text evidence="1">The sequence shown here is derived from an EMBL/GenBank/DDBJ whole genome shotgun (WGS) entry which is preliminary data.</text>
</comment>
<protein>
    <recommendedName>
        <fullName evidence="3">Haloacid dehalogenase</fullName>
    </recommendedName>
</protein>
<organism evidence="1 2">
    <name type="scientific">Candidatus Yanofskybacteria bacterium RIFCSPHIGHO2_02_FULL_38_22b</name>
    <dbReference type="NCBI Taxonomy" id="1802673"/>
    <lineage>
        <taxon>Bacteria</taxon>
        <taxon>Candidatus Yanofskyibacteriota</taxon>
    </lineage>
</organism>
<name>A0A1F8F203_9BACT</name>
<evidence type="ECO:0008006" key="3">
    <source>
        <dbReference type="Google" id="ProtNLM"/>
    </source>
</evidence>
<dbReference type="SUPFAM" id="SSF56784">
    <property type="entry name" value="HAD-like"/>
    <property type="match status" value="1"/>
</dbReference>